<dbReference type="SUPFAM" id="SSF53850">
    <property type="entry name" value="Periplasmic binding protein-like II"/>
    <property type="match status" value="1"/>
</dbReference>
<evidence type="ECO:0000256" key="4">
    <source>
        <dbReference type="ARBA" id="ARBA00023136"/>
    </source>
</evidence>
<dbReference type="PIRSF" id="PIRSF002854">
    <property type="entry name" value="MetQ"/>
    <property type="match status" value="1"/>
</dbReference>
<gene>
    <name evidence="8" type="ORF">SAMN05892877_107265</name>
</gene>
<dbReference type="InterPro" id="IPR004872">
    <property type="entry name" value="Lipoprotein_NlpA"/>
</dbReference>
<evidence type="ECO:0000313" key="9">
    <source>
        <dbReference type="Proteomes" id="UP000219167"/>
    </source>
</evidence>
<comment type="similarity">
    <text evidence="2">Belongs to the NlpA lipoprotein family.</text>
</comment>
<accession>A0A285UFP0</accession>
<reference evidence="8 9" key="1">
    <citation type="submission" date="2017-08" db="EMBL/GenBank/DDBJ databases">
        <authorList>
            <person name="de Groot N.N."/>
        </authorList>
    </citation>
    <scope>NUCLEOTIDE SEQUENCE [LARGE SCALE GENOMIC DNA]</scope>
    <source>
        <strain evidence="8 9">JC85</strain>
    </source>
</reference>
<feature type="chain" id="PRO_5013329805" evidence="7">
    <location>
        <begin position="26"/>
        <end position="264"/>
    </location>
</feature>
<evidence type="ECO:0000256" key="7">
    <source>
        <dbReference type="SAM" id="SignalP"/>
    </source>
</evidence>
<feature type="signal peptide" evidence="7">
    <location>
        <begin position="1"/>
        <end position="25"/>
    </location>
</feature>
<dbReference type="Gene3D" id="3.40.190.10">
    <property type="entry name" value="Periplasmic binding protein-like II"/>
    <property type="match status" value="2"/>
</dbReference>
<evidence type="ECO:0000256" key="5">
    <source>
        <dbReference type="ARBA" id="ARBA00023139"/>
    </source>
</evidence>
<evidence type="ECO:0000256" key="6">
    <source>
        <dbReference type="ARBA" id="ARBA00023288"/>
    </source>
</evidence>
<dbReference type="PANTHER" id="PTHR30429">
    <property type="entry name" value="D-METHIONINE-BINDING LIPOPROTEIN METQ"/>
    <property type="match status" value="1"/>
</dbReference>
<dbReference type="OrthoDB" id="9812878at2"/>
<comment type="subcellular location">
    <subcellularLocation>
        <location evidence="1">Membrane</location>
        <topology evidence="1">Lipid-anchor</topology>
    </subcellularLocation>
</comment>
<keyword evidence="6" id="KW-0449">Lipoprotein</keyword>
<proteinExistence type="inferred from homology"/>
<dbReference type="PANTHER" id="PTHR30429:SF1">
    <property type="entry name" value="D-METHIONINE-BINDING LIPOPROTEIN METQ-RELATED"/>
    <property type="match status" value="1"/>
</dbReference>
<evidence type="ECO:0000313" key="8">
    <source>
        <dbReference type="EMBL" id="SOC40497.1"/>
    </source>
</evidence>
<keyword evidence="4" id="KW-0472">Membrane</keyword>
<sequence>MRKASTFITALTAIGLLAGAGGAFAQTIRFGVTAGPHAQIAEALVPVAKAKGLDVEVVEFSDGALIDPATNDGDLDANGFQHTPYLNQQNKDRGLNLVAVGGRTVLLPMAGYSQRFKSLAELPEGAQISIPNDPSNLGRALKLLEAGGVIKLTPGLTFNATELDIVENPKNIKIIPMETAQLARSLEDVDFSVITSHFALSAGLKPNRDALLVEDQLSDYFCLIAVAEKNKDAPWVQTLIEAYKSREVKAVVEKTFEGNVIAGW</sequence>
<dbReference type="Proteomes" id="UP000219167">
    <property type="component" value="Unassembled WGS sequence"/>
</dbReference>
<dbReference type="AlphaFoldDB" id="A0A285UFP0"/>
<protein>
    <submittedName>
        <fullName evidence="8">D-methionine transport system substrate-binding protein</fullName>
    </submittedName>
</protein>
<evidence type="ECO:0000256" key="2">
    <source>
        <dbReference type="ARBA" id="ARBA00008973"/>
    </source>
</evidence>
<dbReference type="NCBIfam" id="TIGR00363">
    <property type="entry name" value="MetQ/NlpA family lipoprotein"/>
    <property type="match status" value="1"/>
</dbReference>
<dbReference type="Pfam" id="PF03180">
    <property type="entry name" value="Lipoprotein_9"/>
    <property type="match status" value="1"/>
</dbReference>
<dbReference type="RefSeq" id="WP_097139917.1">
    <property type="nucleotide sequence ID" value="NZ_OBQD01000007.1"/>
</dbReference>
<name>A0A285UFP0_9HYPH</name>
<dbReference type="EMBL" id="OBQD01000007">
    <property type="protein sequence ID" value="SOC40497.1"/>
    <property type="molecule type" value="Genomic_DNA"/>
</dbReference>
<keyword evidence="3 7" id="KW-0732">Signal</keyword>
<dbReference type="GO" id="GO:0016020">
    <property type="term" value="C:membrane"/>
    <property type="evidence" value="ECO:0007669"/>
    <property type="project" value="UniProtKB-SubCell"/>
</dbReference>
<organism evidence="8 9">
    <name type="scientific">Rhizobium subbaraonis</name>
    <dbReference type="NCBI Taxonomy" id="908946"/>
    <lineage>
        <taxon>Bacteria</taxon>
        <taxon>Pseudomonadati</taxon>
        <taxon>Pseudomonadota</taxon>
        <taxon>Alphaproteobacteria</taxon>
        <taxon>Hyphomicrobiales</taxon>
        <taxon>Rhizobiaceae</taxon>
        <taxon>Rhizobium/Agrobacterium group</taxon>
        <taxon>Rhizobium</taxon>
    </lineage>
</organism>
<keyword evidence="5" id="KW-0564">Palmitate</keyword>
<dbReference type="CDD" id="cd13526">
    <property type="entry name" value="PBP2_lipoprotein_MetQ_like"/>
    <property type="match status" value="1"/>
</dbReference>
<evidence type="ECO:0000256" key="3">
    <source>
        <dbReference type="ARBA" id="ARBA00022729"/>
    </source>
</evidence>
<keyword evidence="9" id="KW-1185">Reference proteome</keyword>
<evidence type="ECO:0000256" key="1">
    <source>
        <dbReference type="ARBA" id="ARBA00004635"/>
    </source>
</evidence>